<evidence type="ECO:0000259" key="2">
    <source>
        <dbReference type="PROSITE" id="PS50058"/>
    </source>
</evidence>
<feature type="region of interest" description="Disordered" evidence="1">
    <location>
        <begin position="477"/>
        <end position="529"/>
    </location>
</feature>
<dbReference type="InterPro" id="IPR006017">
    <property type="entry name" value="Caldesmon"/>
</dbReference>
<dbReference type="PROSITE" id="PS50058">
    <property type="entry name" value="G_PROTEIN_GAMMA"/>
    <property type="match status" value="1"/>
</dbReference>
<organism evidence="3 4">
    <name type="scientific">Coilia grayii</name>
    <name type="common">Gray's grenadier anchovy</name>
    <dbReference type="NCBI Taxonomy" id="363190"/>
    <lineage>
        <taxon>Eukaryota</taxon>
        <taxon>Metazoa</taxon>
        <taxon>Chordata</taxon>
        <taxon>Craniata</taxon>
        <taxon>Vertebrata</taxon>
        <taxon>Euteleostomi</taxon>
        <taxon>Actinopterygii</taxon>
        <taxon>Neopterygii</taxon>
        <taxon>Teleostei</taxon>
        <taxon>Clupei</taxon>
        <taxon>Clupeiformes</taxon>
        <taxon>Clupeoidei</taxon>
        <taxon>Engraulidae</taxon>
        <taxon>Coilinae</taxon>
        <taxon>Coilia</taxon>
    </lineage>
</organism>
<dbReference type="EMBL" id="JBHFQA010000013">
    <property type="protein sequence ID" value="KAL2088513.1"/>
    <property type="molecule type" value="Genomic_DNA"/>
</dbReference>
<dbReference type="InterPro" id="IPR015898">
    <property type="entry name" value="G-protein_gamma-like_dom"/>
</dbReference>
<dbReference type="PANTHER" id="PTHR18949:SF1">
    <property type="entry name" value="LYMPHOCYTE-SPECIFIC PROTEIN 1"/>
    <property type="match status" value="1"/>
</dbReference>
<feature type="compositionally biased region" description="Polar residues" evidence="1">
    <location>
        <begin position="126"/>
        <end position="141"/>
    </location>
</feature>
<feature type="compositionally biased region" description="Basic and acidic residues" evidence="1">
    <location>
        <begin position="283"/>
        <end position="334"/>
    </location>
</feature>
<name>A0ABD1JMX5_9TELE</name>
<protein>
    <recommendedName>
        <fullName evidence="2">G protein gamma domain-containing protein</fullName>
    </recommendedName>
</protein>
<feature type="compositionally biased region" description="Basic and acidic residues" evidence="1">
    <location>
        <begin position="260"/>
        <end position="276"/>
    </location>
</feature>
<feature type="compositionally biased region" description="Basic and acidic residues" evidence="1">
    <location>
        <begin position="495"/>
        <end position="508"/>
    </location>
</feature>
<feature type="region of interest" description="Disordered" evidence="1">
    <location>
        <begin position="259"/>
        <end position="397"/>
    </location>
</feature>
<keyword evidence="4" id="KW-1185">Reference proteome</keyword>
<feature type="compositionally biased region" description="Low complexity" evidence="1">
    <location>
        <begin position="349"/>
        <end position="360"/>
    </location>
</feature>
<dbReference type="Pfam" id="PF02029">
    <property type="entry name" value="Caldesmon"/>
    <property type="match status" value="1"/>
</dbReference>
<accession>A0ABD1JMX5</accession>
<feature type="compositionally biased region" description="Basic and acidic residues" evidence="1">
    <location>
        <begin position="166"/>
        <end position="189"/>
    </location>
</feature>
<gene>
    <name evidence="3" type="ORF">ACEWY4_015412</name>
</gene>
<sequence length="560" mass="63460">MSSSLLRRNSSKQGLQNLLRVTAQRSIEDAEEIERERRRRARQKFRAQNGSAGSGEAQYSGGYTLEDDMCESEFKPVSHSAVEEDEGFSDWTQRLEKRRLKRMEEHAPAEETSPSPGPGSSPSPRHNGTTKHSSTSVSILTSGHRPLQNGEKSGLQQQQEGEDEEGRGWRKQRDEEEAKERQQGEECKMPLKISYTSKLVLQQEVRHVNGSALTDGGDVTSCTTISKITPRAESVAEEDEAFEAAQECDAKLQSIRLSHQQKEQQELEELRQKGVEAQEELEELNRRREERRRARDEEDRRQEEEEQMRQAREEEERQRMREEIERRRMEATERKMKRLSTSSAEEEPFSPLSPKSPSFKNESEERVTTESTCSITERTESLNRSLKKSNSLKKEPPIPIAKIDNRLEQYNQAIEISSKEAKAAKQGLMEIPTPPEPVASKKSLFEAGDAWNQNATKTTPSKDAEELKVGVADIINKWGRNDSDGGAKTSPSKPTEVKPGDVLNKKNLWENLGDPSGIGPGPKNSPCGKKYKFVKTRHGKYEKIAVDDEYTLGKSEQYST</sequence>
<feature type="region of interest" description="Disordered" evidence="1">
    <location>
        <begin position="1"/>
        <end position="189"/>
    </location>
</feature>
<dbReference type="AlphaFoldDB" id="A0ABD1JMX5"/>
<dbReference type="InterPro" id="IPR006018">
    <property type="entry name" value="Caldesmon_LSP"/>
</dbReference>
<dbReference type="GO" id="GO:0003779">
    <property type="term" value="F:actin binding"/>
    <property type="evidence" value="ECO:0007669"/>
    <property type="project" value="UniProtKB-ARBA"/>
</dbReference>
<evidence type="ECO:0000256" key="1">
    <source>
        <dbReference type="SAM" id="MobiDB-lite"/>
    </source>
</evidence>
<dbReference type="Proteomes" id="UP001591681">
    <property type="component" value="Unassembled WGS sequence"/>
</dbReference>
<feature type="domain" description="G protein gamma" evidence="2">
    <location>
        <begin position="304"/>
        <end position="376"/>
    </location>
</feature>
<feature type="compositionally biased region" description="Polar residues" evidence="1">
    <location>
        <begin position="1"/>
        <end position="16"/>
    </location>
</feature>
<proteinExistence type="predicted"/>
<reference evidence="3 4" key="1">
    <citation type="submission" date="2024-09" db="EMBL/GenBank/DDBJ databases">
        <title>A chromosome-level genome assembly of Gray's grenadier anchovy, Coilia grayii.</title>
        <authorList>
            <person name="Fu Z."/>
        </authorList>
    </citation>
    <scope>NUCLEOTIDE SEQUENCE [LARGE SCALE GENOMIC DNA]</scope>
    <source>
        <strain evidence="3">G4</strain>
        <tissue evidence="3">Muscle</tissue>
    </source>
</reference>
<dbReference type="PANTHER" id="PTHR18949">
    <property type="entry name" value="CALDESMON"/>
    <property type="match status" value="1"/>
</dbReference>
<evidence type="ECO:0000313" key="3">
    <source>
        <dbReference type="EMBL" id="KAL2088513.1"/>
    </source>
</evidence>
<dbReference type="PRINTS" id="PR01076">
    <property type="entry name" value="CALDESMON"/>
</dbReference>
<evidence type="ECO:0000313" key="4">
    <source>
        <dbReference type="Proteomes" id="UP001591681"/>
    </source>
</evidence>
<comment type="caution">
    <text evidence="3">The sequence shown here is derived from an EMBL/GenBank/DDBJ whole genome shotgun (WGS) entry which is preliminary data.</text>
</comment>